<protein>
    <submittedName>
        <fullName evidence="1">Uncharacterized protein</fullName>
    </submittedName>
</protein>
<evidence type="ECO:0000313" key="2">
    <source>
        <dbReference type="Proteomes" id="UP001412239"/>
    </source>
</evidence>
<reference evidence="1" key="1">
    <citation type="submission" date="2015-10" db="EMBL/GenBank/DDBJ databases">
        <authorList>
            <person name="Regsiter A."/>
            <person name="william w."/>
        </authorList>
    </citation>
    <scope>NUCLEOTIDE SEQUENCE</scope>
    <source>
        <strain evidence="1">Montdore</strain>
    </source>
</reference>
<sequence>MAVVYEGSVEGMTGVGELLSGLLDQWPGVRVSKEVAEESVWAMGVRVIFLGRWDEDLFRLGAVLSQQRLLEGNCNAGQRVVGYVHREVERHWWSARDLSVKFQG</sequence>
<accession>A0A292PYH8</accession>
<evidence type="ECO:0000313" key="1">
    <source>
        <dbReference type="EMBL" id="CUS11467.1"/>
    </source>
</evidence>
<dbReference type="AlphaFoldDB" id="A0A292PYH8"/>
<keyword evidence="2" id="KW-1185">Reference proteome</keyword>
<organism evidence="1 2">
    <name type="scientific">Tuber aestivum</name>
    <name type="common">summer truffle</name>
    <dbReference type="NCBI Taxonomy" id="59557"/>
    <lineage>
        <taxon>Eukaryota</taxon>
        <taxon>Fungi</taxon>
        <taxon>Dikarya</taxon>
        <taxon>Ascomycota</taxon>
        <taxon>Pezizomycotina</taxon>
        <taxon>Pezizomycetes</taxon>
        <taxon>Pezizales</taxon>
        <taxon>Tuberaceae</taxon>
        <taxon>Tuber</taxon>
    </lineage>
</organism>
<name>A0A292PYH8_9PEZI</name>
<dbReference type="EMBL" id="LN891021">
    <property type="protein sequence ID" value="CUS11467.1"/>
    <property type="molecule type" value="Genomic_DNA"/>
</dbReference>
<proteinExistence type="predicted"/>
<dbReference type="Proteomes" id="UP001412239">
    <property type="component" value="Unassembled WGS sequence"/>
</dbReference>
<gene>
    <name evidence="1" type="ORF">GSTUAT00004484001</name>
</gene>